<keyword evidence="6" id="KW-0862">Zinc</keyword>
<dbReference type="HAMAP" id="MF_00220_B">
    <property type="entry name" value="PyrC_classI_B"/>
    <property type="match status" value="1"/>
</dbReference>
<dbReference type="InterPro" id="IPR024403">
    <property type="entry name" value="DHOase_cat"/>
</dbReference>
<feature type="domain" description="Dihydroorotase catalytic" evidence="7">
    <location>
        <begin position="51"/>
        <end position="238"/>
    </location>
</feature>
<reference evidence="8 9" key="1">
    <citation type="submission" date="2017-02" db="EMBL/GenBank/DDBJ databases">
        <title>The new phylogeny of genus Mycobacterium.</title>
        <authorList>
            <person name="Tortoli E."/>
            <person name="Trovato A."/>
            <person name="Cirillo D.M."/>
        </authorList>
    </citation>
    <scope>NUCLEOTIDE SEQUENCE [LARGE SCALE GENOMIC DNA]</scope>
    <source>
        <strain evidence="8 9">DSM 43992</strain>
    </source>
</reference>
<dbReference type="InterPro" id="IPR050138">
    <property type="entry name" value="DHOase/Allantoinase_Hydrolase"/>
</dbReference>
<accession>A0A1X0K8A9</accession>
<evidence type="ECO:0000256" key="4">
    <source>
        <dbReference type="ARBA" id="ARBA00022801"/>
    </source>
</evidence>
<dbReference type="GO" id="GO:0004151">
    <property type="term" value="F:dihydroorotase activity"/>
    <property type="evidence" value="ECO:0007669"/>
    <property type="project" value="UniProtKB-UniRule"/>
</dbReference>
<name>A0A1X0K8A9_MYCSC</name>
<keyword evidence="9" id="KW-1185">Reference proteome</keyword>
<dbReference type="NCBIfam" id="NF006836">
    <property type="entry name" value="PRK09357.1-1"/>
    <property type="match status" value="1"/>
</dbReference>
<comment type="function">
    <text evidence="1 6">Catalyzes the reversible cyclization of carbamoyl aspartate to dihydroorotate.</text>
</comment>
<dbReference type="STRING" id="1783.BST44_21740"/>
<dbReference type="OrthoDB" id="9803027at2"/>
<keyword evidence="3 6" id="KW-0479">Metal-binding</keyword>
<feature type="binding site" evidence="6">
    <location>
        <position position="308"/>
    </location>
    <ligand>
        <name>Zn(2+)</name>
        <dbReference type="ChEBI" id="CHEBI:29105"/>
        <label>1</label>
    </ligand>
</feature>
<dbReference type="InterPro" id="IPR002195">
    <property type="entry name" value="Dihydroorotase_CS"/>
</dbReference>
<comment type="similarity">
    <text evidence="2 6">Belongs to the metallo-dependent hydrolases superfamily. DHOase family. Class I DHOase subfamily.</text>
</comment>
<feature type="binding site" evidence="6">
    <location>
        <position position="312"/>
    </location>
    <ligand>
        <name>substrate</name>
    </ligand>
</feature>
<feature type="binding site" evidence="6">
    <location>
        <begin position="63"/>
        <end position="65"/>
    </location>
    <ligand>
        <name>substrate</name>
    </ligand>
</feature>
<feature type="binding site" evidence="6">
    <location>
        <position position="182"/>
    </location>
    <ligand>
        <name>Zn(2+)</name>
        <dbReference type="ChEBI" id="CHEBI:29105"/>
        <label>2</label>
    </ligand>
</feature>
<feature type="binding site" evidence="6">
    <location>
        <position position="95"/>
    </location>
    <ligand>
        <name>substrate</name>
    </ligand>
</feature>
<feature type="binding site" evidence="6">
    <location>
        <position position="155"/>
    </location>
    <ligand>
        <name>Zn(2+)</name>
        <dbReference type="ChEBI" id="CHEBI:29105"/>
        <label>2</label>
    </ligand>
</feature>
<dbReference type="InterPro" id="IPR004722">
    <property type="entry name" value="DHOase"/>
</dbReference>
<dbReference type="Proteomes" id="UP000192601">
    <property type="component" value="Unassembled WGS sequence"/>
</dbReference>
<comment type="pathway">
    <text evidence="6">Pyrimidine metabolism; UMP biosynthesis via de novo pathway; (S)-dihydroorotate from bicarbonate: step 3/3.</text>
</comment>
<dbReference type="GO" id="GO:0008270">
    <property type="term" value="F:zinc ion binding"/>
    <property type="evidence" value="ECO:0007669"/>
    <property type="project" value="UniProtKB-UniRule"/>
</dbReference>
<feature type="binding site" evidence="6">
    <location>
        <begin position="326"/>
        <end position="327"/>
    </location>
    <ligand>
        <name>substrate</name>
    </ligand>
</feature>
<comment type="caution">
    <text evidence="8">The sequence shown here is derived from an EMBL/GenBank/DDBJ whole genome shotgun (WGS) entry which is preliminary data.</text>
</comment>
<feature type="binding site" evidence="6">
    <location>
        <position position="235"/>
    </location>
    <ligand>
        <name>Zn(2+)</name>
        <dbReference type="ChEBI" id="CHEBI:29105"/>
        <label>2</label>
    </ligand>
</feature>
<dbReference type="NCBIfam" id="TIGR00857">
    <property type="entry name" value="pyrC_multi"/>
    <property type="match status" value="1"/>
</dbReference>
<comment type="catalytic activity">
    <reaction evidence="6">
        <text>(S)-dihydroorotate + H2O = N-carbamoyl-L-aspartate + H(+)</text>
        <dbReference type="Rhea" id="RHEA:24296"/>
        <dbReference type="ChEBI" id="CHEBI:15377"/>
        <dbReference type="ChEBI" id="CHEBI:15378"/>
        <dbReference type="ChEBI" id="CHEBI:30864"/>
        <dbReference type="ChEBI" id="CHEBI:32814"/>
        <dbReference type="EC" id="3.5.2.3"/>
    </reaction>
</comment>
<feature type="binding site" evidence="6">
    <location>
        <position position="155"/>
    </location>
    <ligand>
        <name>Zn(2+)</name>
        <dbReference type="ChEBI" id="CHEBI:29105"/>
        <label>1</label>
    </ligand>
</feature>
<dbReference type="GO" id="GO:0044205">
    <property type="term" value="P:'de novo' UMP biosynthetic process"/>
    <property type="evidence" value="ECO:0007669"/>
    <property type="project" value="UniProtKB-UniRule"/>
</dbReference>
<feature type="active site" evidence="6">
    <location>
        <position position="308"/>
    </location>
</feature>
<gene>
    <name evidence="6 8" type="primary">pyrC</name>
    <name evidence="8" type="ORF">BST44_21740</name>
</gene>
<evidence type="ECO:0000313" key="9">
    <source>
        <dbReference type="Proteomes" id="UP000192601"/>
    </source>
</evidence>
<dbReference type="SUPFAM" id="SSF51338">
    <property type="entry name" value="Composite domain of metallo-dependent hydrolases"/>
    <property type="match status" value="1"/>
</dbReference>
<evidence type="ECO:0000259" key="7">
    <source>
        <dbReference type="Pfam" id="PF12890"/>
    </source>
</evidence>
<dbReference type="GO" id="GO:0004038">
    <property type="term" value="F:allantoinase activity"/>
    <property type="evidence" value="ECO:0007669"/>
    <property type="project" value="TreeGrafter"/>
</dbReference>
<organism evidence="8 9">
    <name type="scientific">Mycobacterium scrofulaceum</name>
    <dbReference type="NCBI Taxonomy" id="1783"/>
    <lineage>
        <taxon>Bacteria</taxon>
        <taxon>Bacillati</taxon>
        <taxon>Actinomycetota</taxon>
        <taxon>Actinomycetes</taxon>
        <taxon>Mycobacteriales</taxon>
        <taxon>Mycobacteriaceae</taxon>
        <taxon>Mycobacterium</taxon>
    </lineage>
</organism>
<dbReference type="InterPro" id="IPR032466">
    <property type="entry name" value="Metal_Hydrolase"/>
</dbReference>
<dbReference type="PANTHER" id="PTHR43668">
    <property type="entry name" value="ALLANTOINASE"/>
    <property type="match status" value="1"/>
</dbReference>
<feature type="binding site" evidence="6">
    <location>
        <position position="61"/>
    </location>
    <ligand>
        <name>Zn(2+)</name>
        <dbReference type="ChEBI" id="CHEBI:29105"/>
        <label>1</label>
    </ligand>
</feature>
<keyword evidence="5 6" id="KW-0665">Pyrimidine biosynthesis</keyword>
<dbReference type="GO" id="GO:0005737">
    <property type="term" value="C:cytoplasm"/>
    <property type="evidence" value="ECO:0007669"/>
    <property type="project" value="TreeGrafter"/>
</dbReference>
<comment type="cofactor">
    <cofactor evidence="6">
        <name>Zn(2+)</name>
        <dbReference type="ChEBI" id="CHEBI:29105"/>
    </cofactor>
    <text evidence="6">Binds 2 Zn(2+) ions per subunit.</text>
</comment>
<dbReference type="AlphaFoldDB" id="A0A1X0K8A9"/>
<protein>
    <recommendedName>
        <fullName evidence="6">Dihydroorotase</fullName>
        <shortName evidence="6">DHOase</shortName>
        <ecNumber evidence="6">3.5.2.3</ecNumber>
    </recommendedName>
</protein>
<dbReference type="EC" id="3.5.2.3" evidence="6"/>
<sequence length="434" mass="45322">MSVLIRGVRLYGEGDRVDVLVGGPGFEGQIAEIGAGLAIPEDADVIDATDHVLLPGLVDLHTHLREPGREYAEDIETGSAAAALGGYTAVFAMANTNPVADSPVVTDHVWHRGQQIGLVDVHPVGAVTVGLAGAELTEMGMMAAGAAQVRMFSDDGICVHDPLVMRRALEYATGLGVLIAQHAEEPRLTVGAVAHEGPTAARLGLSGWPRAAEESIVARDALLARDAGARVHICHASTAGTVELLKWAKGQGISITAEVTPHHLLLDDSRLASYDGRNRVNPPLRESGDAAALRQALADGVIDCVATDHAPHAEHEKCVEFAAARPGMLGLQTALSVVVQTMVRPGLLTWRDVARVMSENPASIVGLPDQGRPLEVGEPANLTVVDPDATWTVAGSGLASRSANTPFESMELPATVTATLLRGKVTARDGKCPA</sequence>
<evidence type="ECO:0000256" key="6">
    <source>
        <dbReference type="HAMAP-Rule" id="MF_00220"/>
    </source>
</evidence>
<feature type="binding site" evidence="6">
    <location>
        <position position="281"/>
    </location>
    <ligand>
        <name>substrate</name>
    </ligand>
</feature>
<dbReference type="RefSeq" id="WP_083179163.1">
    <property type="nucleotide sequence ID" value="NZ_MVIJ01000040.1"/>
</dbReference>
<dbReference type="PROSITE" id="PS00483">
    <property type="entry name" value="DIHYDROOROTASE_2"/>
    <property type="match status" value="1"/>
</dbReference>
<feature type="binding site" evidence="6">
    <location>
        <position position="63"/>
    </location>
    <ligand>
        <name>Zn(2+)</name>
        <dbReference type="ChEBI" id="CHEBI:29105"/>
        <label>1</label>
    </ligand>
</feature>
<dbReference type="Gene3D" id="2.30.40.10">
    <property type="entry name" value="Urease, subunit C, domain 1"/>
    <property type="match status" value="1"/>
</dbReference>
<evidence type="ECO:0000256" key="2">
    <source>
        <dbReference type="ARBA" id="ARBA00010286"/>
    </source>
</evidence>
<evidence type="ECO:0000256" key="5">
    <source>
        <dbReference type="ARBA" id="ARBA00022975"/>
    </source>
</evidence>
<dbReference type="InterPro" id="IPR011059">
    <property type="entry name" value="Metal-dep_hydrolase_composite"/>
</dbReference>
<evidence type="ECO:0000256" key="3">
    <source>
        <dbReference type="ARBA" id="ARBA00022723"/>
    </source>
</evidence>
<dbReference type="Gene3D" id="3.20.20.140">
    <property type="entry name" value="Metal-dependent hydrolases"/>
    <property type="match status" value="1"/>
</dbReference>
<evidence type="ECO:0000313" key="8">
    <source>
        <dbReference type="EMBL" id="ORB71405.1"/>
    </source>
</evidence>
<dbReference type="SUPFAM" id="SSF51556">
    <property type="entry name" value="Metallo-dependent hydrolases"/>
    <property type="match status" value="1"/>
</dbReference>
<keyword evidence="4 6" id="KW-0378">Hydrolase</keyword>
<dbReference type="EMBL" id="MVIJ01000040">
    <property type="protein sequence ID" value="ORB71405.1"/>
    <property type="molecule type" value="Genomic_DNA"/>
</dbReference>
<dbReference type="CDD" id="cd01317">
    <property type="entry name" value="DHOase_IIa"/>
    <property type="match status" value="1"/>
</dbReference>
<dbReference type="PANTHER" id="PTHR43668:SF2">
    <property type="entry name" value="ALLANTOINASE"/>
    <property type="match status" value="1"/>
</dbReference>
<dbReference type="UniPathway" id="UPA00070">
    <property type="reaction ID" value="UER00117"/>
</dbReference>
<dbReference type="GO" id="GO:0006145">
    <property type="term" value="P:purine nucleobase catabolic process"/>
    <property type="evidence" value="ECO:0007669"/>
    <property type="project" value="TreeGrafter"/>
</dbReference>
<evidence type="ECO:0000256" key="1">
    <source>
        <dbReference type="ARBA" id="ARBA00002368"/>
    </source>
</evidence>
<dbReference type="Pfam" id="PF12890">
    <property type="entry name" value="DHOase"/>
    <property type="match status" value="1"/>
</dbReference>
<proteinExistence type="inferred from homology"/>